<proteinExistence type="predicted"/>
<evidence type="ECO:0000313" key="2">
    <source>
        <dbReference type="EMBL" id="KFB70251.1"/>
    </source>
</evidence>
<evidence type="ECO:0000313" key="3">
    <source>
        <dbReference type="Proteomes" id="UP000020077"/>
    </source>
</evidence>
<name>A0A084Y6A7_9PROT</name>
<accession>A0A084Y6A7</accession>
<comment type="caution">
    <text evidence="2">The sequence shown here is derived from an EMBL/GenBank/DDBJ whole genome shotgun (WGS) entry which is preliminary data.</text>
</comment>
<dbReference type="GO" id="GO:0071111">
    <property type="term" value="F:cyclic-guanylate-specific phosphodiesterase activity"/>
    <property type="evidence" value="ECO:0007669"/>
    <property type="project" value="InterPro"/>
</dbReference>
<sequence>MNAAASRKLHLENELRHAIAEDELRLHFQPKVDAASGQLAGAEALVRWQHPQRGLLGPGHFIPLAEESGLIVALGDWVLATAARHLRKWADAGLEALRLSINLASPSFLQENITQKCCDAMRCAGVSPQQLILELTESLLVVDAENTIARLNDLRASGFALSLDDFGTGFSSLSYLKRFPLDELKIDRSFVADLTKGGKDAAIALSIIELGRQFGMHVVAEGVETRAQASFLLAHGCPIQQGYLYSQPLPLDRFEALLRNGGRFDLDPSAPTP</sequence>
<dbReference type="FunFam" id="3.20.20.450:FF:000001">
    <property type="entry name" value="Cyclic di-GMP phosphodiesterase yahA"/>
    <property type="match status" value="1"/>
</dbReference>
<dbReference type="EMBL" id="JDVG02000731">
    <property type="protein sequence ID" value="KFB70251.1"/>
    <property type="molecule type" value="Genomic_DNA"/>
</dbReference>
<feature type="domain" description="EAL" evidence="1">
    <location>
        <begin position="8"/>
        <end position="262"/>
    </location>
</feature>
<reference evidence="2 3" key="1">
    <citation type="submission" date="2014-02" db="EMBL/GenBank/DDBJ databases">
        <title>Expanding our view of genomic diversity in Candidatus Accumulibacter clades.</title>
        <authorList>
            <person name="Skennerton C.T."/>
            <person name="Barr J.J."/>
            <person name="Slater F.R."/>
            <person name="Bond P.L."/>
            <person name="Tyson G.W."/>
        </authorList>
    </citation>
    <scope>NUCLEOTIDE SEQUENCE [LARGE SCALE GENOMIC DNA]</scope>
    <source>
        <strain evidence="3">BA-91</strain>
    </source>
</reference>
<dbReference type="SUPFAM" id="SSF141868">
    <property type="entry name" value="EAL domain-like"/>
    <property type="match status" value="1"/>
</dbReference>
<dbReference type="Gene3D" id="3.20.20.450">
    <property type="entry name" value="EAL domain"/>
    <property type="match status" value="1"/>
</dbReference>
<dbReference type="PROSITE" id="PS50883">
    <property type="entry name" value="EAL"/>
    <property type="match status" value="1"/>
</dbReference>
<gene>
    <name evidence="2" type="primary">cph2_4</name>
    <name evidence="2" type="ORF">AW09_004654</name>
</gene>
<protein>
    <submittedName>
        <fullName evidence="2">Bacteriophytochrome cph2</fullName>
    </submittedName>
</protein>
<dbReference type="AlphaFoldDB" id="A0A084Y6A7"/>
<dbReference type="InterPro" id="IPR001633">
    <property type="entry name" value="EAL_dom"/>
</dbReference>
<dbReference type="Pfam" id="PF00563">
    <property type="entry name" value="EAL"/>
    <property type="match status" value="1"/>
</dbReference>
<dbReference type="InterPro" id="IPR035919">
    <property type="entry name" value="EAL_sf"/>
</dbReference>
<dbReference type="Proteomes" id="UP000020077">
    <property type="component" value="Unassembled WGS sequence"/>
</dbReference>
<dbReference type="InterPro" id="IPR050706">
    <property type="entry name" value="Cyclic-di-GMP_PDE-like"/>
</dbReference>
<evidence type="ECO:0000259" key="1">
    <source>
        <dbReference type="PROSITE" id="PS50883"/>
    </source>
</evidence>
<dbReference type="PANTHER" id="PTHR33121">
    <property type="entry name" value="CYCLIC DI-GMP PHOSPHODIESTERASE PDEF"/>
    <property type="match status" value="1"/>
</dbReference>
<dbReference type="CDD" id="cd01948">
    <property type="entry name" value="EAL"/>
    <property type="match status" value="1"/>
</dbReference>
<dbReference type="SMART" id="SM00052">
    <property type="entry name" value="EAL"/>
    <property type="match status" value="1"/>
</dbReference>
<dbReference type="PANTHER" id="PTHR33121:SF71">
    <property type="entry name" value="OXYGEN SENSOR PROTEIN DOSP"/>
    <property type="match status" value="1"/>
</dbReference>
<organism evidence="2 3">
    <name type="scientific">Candidatus Accumulibacter phosphatis</name>
    <dbReference type="NCBI Taxonomy" id="327160"/>
    <lineage>
        <taxon>Bacteria</taxon>
        <taxon>Pseudomonadati</taxon>
        <taxon>Pseudomonadota</taxon>
        <taxon>Betaproteobacteria</taxon>
        <taxon>Candidatus Accumulibacter</taxon>
    </lineage>
</organism>